<dbReference type="EMBL" id="CAEKDK010000003">
    <property type="protein sequence ID" value="CAB4272553.1"/>
    <property type="molecule type" value="Genomic_DNA"/>
</dbReference>
<protein>
    <submittedName>
        <fullName evidence="1">Uncharacterized protein</fullName>
    </submittedName>
</protein>
<proteinExistence type="predicted"/>
<organism evidence="1 3">
    <name type="scientific">Prunus armeniaca</name>
    <name type="common">Apricot</name>
    <name type="synonym">Armeniaca vulgaris</name>
    <dbReference type="NCBI Taxonomy" id="36596"/>
    <lineage>
        <taxon>Eukaryota</taxon>
        <taxon>Viridiplantae</taxon>
        <taxon>Streptophyta</taxon>
        <taxon>Embryophyta</taxon>
        <taxon>Tracheophyta</taxon>
        <taxon>Spermatophyta</taxon>
        <taxon>Magnoliopsida</taxon>
        <taxon>eudicotyledons</taxon>
        <taxon>Gunneridae</taxon>
        <taxon>Pentapetalae</taxon>
        <taxon>rosids</taxon>
        <taxon>fabids</taxon>
        <taxon>Rosales</taxon>
        <taxon>Rosaceae</taxon>
        <taxon>Amygdaloideae</taxon>
        <taxon>Amygdaleae</taxon>
        <taxon>Prunus</taxon>
    </lineage>
</organism>
<dbReference type="EMBL" id="CAEKKB010000003">
    <property type="protein sequence ID" value="CAB4303069.1"/>
    <property type="molecule type" value="Genomic_DNA"/>
</dbReference>
<reference evidence="1 3" key="2">
    <citation type="submission" date="2020-05" db="EMBL/GenBank/DDBJ databases">
        <authorList>
            <person name="Campoy J."/>
            <person name="Schneeberger K."/>
            <person name="Spophaly S."/>
        </authorList>
    </citation>
    <scope>NUCLEOTIDE SEQUENCE [LARGE SCALE GENOMIC DNA]</scope>
    <source>
        <strain evidence="1">PruArmRojPasFocal</strain>
    </source>
</reference>
<reference evidence="4" key="1">
    <citation type="journal article" date="2020" name="Genome Biol.">
        <title>Gamete binning: chromosome-level and haplotype-resolved genome assembly enabled by high-throughput single-cell sequencing of gamete genomes.</title>
        <authorList>
            <person name="Campoy J.A."/>
            <person name="Sun H."/>
            <person name="Goel M."/>
            <person name="Jiao W.-B."/>
            <person name="Folz-Donahue K."/>
            <person name="Wang N."/>
            <person name="Rubio M."/>
            <person name="Liu C."/>
            <person name="Kukat C."/>
            <person name="Ruiz D."/>
            <person name="Huettel B."/>
            <person name="Schneeberger K."/>
        </authorList>
    </citation>
    <scope>NUCLEOTIDE SEQUENCE [LARGE SCALE GENOMIC DNA]</scope>
    <source>
        <strain evidence="4">cv. Rojo Pasion</strain>
    </source>
</reference>
<keyword evidence="4" id="KW-1185">Reference proteome</keyword>
<gene>
    <name evidence="1" type="ORF">CURHAP_LOCUS19227</name>
    <name evidence="2" type="ORF">ORAREDHAP_LOCUS19041</name>
</gene>
<evidence type="ECO:0000313" key="1">
    <source>
        <dbReference type="EMBL" id="CAB4272553.1"/>
    </source>
</evidence>
<name>A0A6J5U8L7_PRUAR</name>
<accession>A0A6J5U8L7</accession>
<dbReference type="Proteomes" id="UP000507222">
    <property type="component" value="Unassembled WGS sequence"/>
</dbReference>
<dbReference type="AlphaFoldDB" id="A0A6J5U8L7"/>
<sequence>MGKWMELGVKMRPTSFFLMLRLSKCRSRRSKVVWERDGGLEEEGDEGEVGVCGKGDRRLGGGVCLGFGVEGFWRHGFLGAEKLQESECLFLEKV</sequence>
<dbReference type="Proteomes" id="UP000507245">
    <property type="component" value="Unassembled WGS sequence"/>
</dbReference>
<evidence type="ECO:0000313" key="2">
    <source>
        <dbReference type="EMBL" id="CAB4303069.1"/>
    </source>
</evidence>
<evidence type="ECO:0000313" key="3">
    <source>
        <dbReference type="Proteomes" id="UP000507222"/>
    </source>
</evidence>
<evidence type="ECO:0000313" key="4">
    <source>
        <dbReference type="Proteomes" id="UP000507245"/>
    </source>
</evidence>